<reference evidence="2" key="1">
    <citation type="journal article" date="2020" name="mSystems">
        <title>Genome- and Community-Level Interaction Insights into Carbon Utilization and Element Cycling Functions of Hydrothermarchaeota in Hydrothermal Sediment.</title>
        <authorList>
            <person name="Zhou Z."/>
            <person name="Liu Y."/>
            <person name="Xu W."/>
            <person name="Pan J."/>
            <person name="Luo Z.H."/>
            <person name="Li M."/>
        </authorList>
    </citation>
    <scope>NUCLEOTIDE SEQUENCE [LARGE SCALE GENOMIC DNA]</scope>
    <source>
        <strain evidence="2">SpSt-106</strain>
    </source>
</reference>
<evidence type="ECO:0000313" key="2">
    <source>
        <dbReference type="EMBL" id="HHQ16748.1"/>
    </source>
</evidence>
<dbReference type="PROSITE" id="PS50910">
    <property type="entry name" value="HEPN"/>
    <property type="match status" value="1"/>
</dbReference>
<dbReference type="EMBL" id="DRWR01000130">
    <property type="protein sequence ID" value="HHQ16748.1"/>
    <property type="molecule type" value="Genomic_DNA"/>
</dbReference>
<dbReference type="AlphaFoldDB" id="A0A7V5XI37"/>
<dbReference type="SUPFAM" id="SSF81593">
    <property type="entry name" value="Nucleotidyltransferase substrate binding subunit/domain"/>
    <property type="match status" value="1"/>
</dbReference>
<dbReference type="InterPro" id="IPR007842">
    <property type="entry name" value="HEPN_dom"/>
</dbReference>
<sequence length="119" mass="13846">MKNLKEGLRWLDQAFADMKTAKDCLKDGNYYATAFFSQQAAEKALKGFLYAQAYRALVTHSVVELLEESLKVNEQFKQFLDSNFYPSGAPYKYYTEEVAQKCLNYAELILNEVKKYLRK</sequence>
<organism evidence="2">
    <name type="scientific">Thermodesulfobacterium geofontis</name>
    <dbReference type="NCBI Taxonomy" id="1295609"/>
    <lineage>
        <taxon>Bacteria</taxon>
        <taxon>Pseudomonadati</taxon>
        <taxon>Thermodesulfobacteriota</taxon>
        <taxon>Thermodesulfobacteria</taxon>
        <taxon>Thermodesulfobacteriales</taxon>
        <taxon>Thermodesulfobacteriaceae</taxon>
        <taxon>Thermodesulfobacterium</taxon>
    </lineage>
</organism>
<accession>A0A7V5XI37</accession>
<name>A0A7V5XI37_9BACT</name>
<dbReference type="SMART" id="SM00748">
    <property type="entry name" value="HEPN"/>
    <property type="match status" value="1"/>
</dbReference>
<dbReference type="Pfam" id="PF05168">
    <property type="entry name" value="HEPN"/>
    <property type="match status" value="1"/>
</dbReference>
<proteinExistence type="predicted"/>
<gene>
    <name evidence="2" type="ORF">ENM15_08065</name>
</gene>
<protein>
    <submittedName>
        <fullName evidence="2">HEPN domain-containing protein</fullName>
    </submittedName>
</protein>
<dbReference type="Gene3D" id="1.20.120.330">
    <property type="entry name" value="Nucleotidyltransferases domain 2"/>
    <property type="match status" value="1"/>
</dbReference>
<evidence type="ECO:0000259" key="1">
    <source>
        <dbReference type="PROSITE" id="PS50910"/>
    </source>
</evidence>
<feature type="domain" description="HEPN" evidence="1">
    <location>
        <begin position="11"/>
        <end position="116"/>
    </location>
</feature>
<comment type="caution">
    <text evidence="2">The sequence shown here is derived from an EMBL/GenBank/DDBJ whole genome shotgun (WGS) entry which is preliminary data.</text>
</comment>